<dbReference type="Gene3D" id="1.20.120.1630">
    <property type="match status" value="1"/>
</dbReference>
<evidence type="ECO:0000256" key="2">
    <source>
        <dbReference type="SAM" id="Phobius"/>
    </source>
</evidence>
<keyword evidence="2" id="KW-0812">Transmembrane</keyword>
<dbReference type="RefSeq" id="WP_110023801.1">
    <property type="nucleotide sequence ID" value="NZ_PDNZ01000006.1"/>
</dbReference>
<evidence type="ECO:0000313" key="3">
    <source>
        <dbReference type="EMBL" id="PWW81682.1"/>
    </source>
</evidence>
<keyword evidence="4" id="KW-1185">Reference proteome</keyword>
<feature type="compositionally biased region" description="Basic and acidic residues" evidence="1">
    <location>
        <begin position="1"/>
        <end position="31"/>
    </location>
</feature>
<keyword evidence="2" id="KW-0472">Membrane</keyword>
<comment type="caution">
    <text evidence="3">The sequence shown here is derived from an EMBL/GenBank/DDBJ whole genome shotgun (WGS) entry which is preliminary data.</text>
</comment>
<gene>
    <name evidence="3" type="ORF">CR164_09765</name>
</gene>
<keyword evidence="2" id="KW-1133">Transmembrane helix</keyword>
<evidence type="ECO:0008006" key="5">
    <source>
        <dbReference type="Google" id="ProtNLM"/>
    </source>
</evidence>
<evidence type="ECO:0000256" key="1">
    <source>
        <dbReference type="SAM" id="MobiDB-lite"/>
    </source>
</evidence>
<accession>A0A317T4N4</accession>
<protein>
    <recommendedName>
        <fullName evidence="5">Isoprenylcysteine carboxyl methyltransferase</fullName>
    </recommendedName>
</protein>
<feature type="region of interest" description="Disordered" evidence="1">
    <location>
        <begin position="1"/>
        <end position="33"/>
    </location>
</feature>
<name>A0A317T4N4_9CHLB</name>
<proteinExistence type="predicted"/>
<reference evidence="4" key="1">
    <citation type="submission" date="2017-10" db="EMBL/GenBank/DDBJ databases">
        <authorList>
            <person name="Gaisin V.A."/>
            <person name="Rysina M.S."/>
            <person name="Grouzdev D.S."/>
        </authorList>
    </citation>
    <scope>NUCLEOTIDE SEQUENCE [LARGE SCALE GENOMIC DNA]</scope>
    <source>
        <strain evidence="4">V1</strain>
    </source>
</reference>
<dbReference type="Proteomes" id="UP000246278">
    <property type="component" value="Unassembled WGS sequence"/>
</dbReference>
<feature type="transmembrane region" description="Helical" evidence="2">
    <location>
        <begin position="80"/>
        <end position="104"/>
    </location>
</feature>
<organism evidence="3 4">
    <name type="scientific">Prosthecochloris marina</name>
    <dbReference type="NCBI Taxonomy" id="2017681"/>
    <lineage>
        <taxon>Bacteria</taxon>
        <taxon>Pseudomonadati</taxon>
        <taxon>Chlorobiota</taxon>
        <taxon>Chlorobiia</taxon>
        <taxon>Chlorobiales</taxon>
        <taxon>Chlorobiaceae</taxon>
        <taxon>Prosthecochloris</taxon>
    </lineage>
</organism>
<dbReference type="AlphaFoldDB" id="A0A317T4N4"/>
<dbReference type="EMBL" id="PDNZ01000006">
    <property type="protein sequence ID" value="PWW81682.1"/>
    <property type="molecule type" value="Genomic_DNA"/>
</dbReference>
<evidence type="ECO:0000313" key="4">
    <source>
        <dbReference type="Proteomes" id="UP000246278"/>
    </source>
</evidence>
<sequence length="142" mass="16614">MDPRVALRLPEDDSKRESEARSGDGTMRKGEVGQQYYMKEKSIVSPNSSPVLFPKKAQQLLSLYRTTPPPSLQQPAFATFSWAIFTLSLSRLLLLVVAFLFFSYKADKEEQWLRERHPEYEEYAKRVKKFMPKWLGFRTRCS</sequence>